<accession>A0A368JSG2</accession>
<dbReference type="Proteomes" id="UP000253383">
    <property type="component" value="Unassembled WGS sequence"/>
</dbReference>
<keyword evidence="1" id="KW-0732">Signal</keyword>
<dbReference type="Gene3D" id="2.60.450.10">
    <property type="entry name" value="Lipopolysaccharide (LPS) transport protein A like domain"/>
    <property type="match status" value="1"/>
</dbReference>
<protein>
    <submittedName>
        <fullName evidence="2">LPS export ABC transporter periplasmic protein LptC</fullName>
    </submittedName>
</protein>
<proteinExistence type="predicted"/>
<dbReference type="NCBIfam" id="TIGR04409">
    <property type="entry name" value="LptC_YrbK"/>
    <property type="match status" value="1"/>
</dbReference>
<evidence type="ECO:0000313" key="2">
    <source>
        <dbReference type="EMBL" id="RCR69543.1"/>
    </source>
</evidence>
<reference evidence="2 3" key="1">
    <citation type="submission" date="2018-07" db="EMBL/GenBank/DDBJ databases">
        <title>Genome analysis of Larkinella rosea.</title>
        <authorList>
            <person name="Zhou Z."/>
            <person name="Wang G."/>
        </authorList>
    </citation>
    <scope>NUCLEOTIDE SEQUENCE [LARGE SCALE GENOMIC DNA]</scope>
    <source>
        <strain evidence="3">zzj9</strain>
    </source>
</reference>
<organism evidence="2 3">
    <name type="scientific">Larkinella punicea</name>
    <dbReference type="NCBI Taxonomy" id="2315727"/>
    <lineage>
        <taxon>Bacteria</taxon>
        <taxon>Pseudomonadati</taxon>
        <taxon>Bacteroidota</taxon>
        <taxon>Cytophagia</taxon>
        <taxon>Cytophagales</taxon>
        <taxon>Spirosomataceae</taxon>
        <taxon>Larkinella</taxon>
    </lineage>
</organism>
<gene>
    <name evidence="2" type="primary">lptC</name>
    <name evidence="2" type="ORF">DUE52_11910</name>
</gene>
<dbReference type="EMBL" id="QOWE01000008">
    <property type="protein sequence ID" value="RCR69543.1"/>
    <property type="molecule type" value="Genomic_DNA"/>
</dbReference>
<dbReference type="OrthoDB" id="9812080at2"/>
<comment type="caution">
    <text evidence="2">The sequence shown here is derived from an EMBL/GenBank/DDBJ whole genome shotgun (WGS) entry which is preliminary data.</text>
</comment>
<dbReference type="GO" id="GO:0005886">
    <property type="term" value="C:plasma membrane"/>
    <property type="evidence" value="ECO:0007669"/>
    <property type="project" value="InterPro"/>
</dbReference>
<dbReference type="GO" id="GO:0015221">
    <property type="term" value="F:lipopolysaccharide transmembrane transporter activity"/>
    <property type="evidence" value="ECO:0007669"/>
    <property type="project" value="InterPro"/>
</dbReference>
<feature type="chain" id="PRO_5016663350" evidence="1">
    <location>
        <begin position="21"/>
        <end position="184"/>
    </location>
</feature>
<keyword evidence="3" id="KW-1185">Reference proteome</keyword>
<feature type="signal peptide" evidence="1">
    <location>
        <begin position="1"/>
        <end position="20"/>
    </location>
</feature>
<evidence type="ECO:0000256" key="1">
    <source>
        <dbReference type="SAM" id="SignalP"/>
    </source>
</evidence>
<dbReference type="InterPro" id="IPR010664">
    <property type="entry name" value="LipoPS_assembly_LptC-rel"/>
</dbReference>
<dbReference type="RefSeq" id="WP_114406231.1">
    <property type="nucleotide sequence ID" value="NZ_QOWE01000008.1"/>
</dbReference>
<evidence type="ECO:0000313" key="3">
    <source>
        <dbReference type="Proteomes" id="UP000253383"/>
    </source>
</evidence>
<dbReference type="AlphaFoldDB" id="A0A368JSG2"/>
<dbReference type="PROSITE" id="PS51257">
    <property type="entry name" value="PROKAR_LIPOPROTEIN"/>
    <property type="match status" value="1"/>
</dbReference>
<name>A0A368JSG2_9BACT</name>
<dbReference type="InterPro" id="IPR026265">
    <property type="entry name" value="LptC"/>
</dbReference>
<sequence>MMSKYIFRAVFLGLFGSALMSCTEEPAAKKSKPYTGPLEEINDVQILYSEMGLLKVKMKTPLQYKYQSNDRVYPKTVNIEFYGPDQQIETTLRADSGRYVQAQNYYRVMGNVVVVNKKKNQELYTPELNWNPTTKKVYTEKKVKILSKNSNERLEGVGLDTDQTFSHYFIRKTSGVFRMSGSGN</sequence>
<dbReference type="Pfam" id="PF06835">
    <property type="entry name" value="LptC"/>
    <property type="match status" value="1"/>
</dbReference>